<dbReference type="Proteomes" id="UP001172101">
    <property type="component" value="Unassembled WGS sequence"/>
</dbReference>
<proteinExistence type="predicted"/>
<organism evidence="1 2">
    <name type="scientific">Lasiosphaeria miniovina</name>
    <dbReference type="NCBI Taxonomy" id="1954250"/>
    <lineage>
        <taxon>Eukaryota</taxon>
        <taxon>Fungi</taxon>
        <taxon>Dikarya</taxon>
        <taxon>Ascomycota</taxon>
        <taxon>Pezizomycotina</taxon>
        <taxon>Sordariomycetes</taxon>
        <taxon>Sordariomycetidae</taxon>
        <taxon>Sordariales</taxon>
        <taxon>Lasiosphaeriaceae</taxon>
        <taxon>Lasiosphaeria</taxon>
    </lineage>
</organism>
<evidence type="ECO:0000313" key="2">
    <source>
        <dbReference type="Proteomes" id="UP001172101"/>
    </source>
</evidence>
<dbReference type="GeneID" id="85326126"/>
<dbReference type="AlphaFoldDB" id="A0AA39ZZR3"/>
<name>A0AA39ZZR3_9PEZI</name>
<sequence length="114" mass="12739">MNVLRCWCCCPGGGRDKTPGPGRGECLRAGCLDNLGSPTKCIVDPKQRMDRPSVPSNASKIKKLLLFPGAFHSGRAQRQCKCHEFTQVRVPEGRSADYIWYLAAPRHLKSFDYE</sequence>
<dbReference type="RefSeq" id="XP_060291727.1">
    <property type="nucleotide sequence ID" value="XM_060442856.1"/>
</dbReference>
<reference evidence="1" key="1">
    <citation type="submission" date="2023-06" db="EMBL/GenBank/DDBJ databases">
        <title>Genome-scale phylogeny and comparative genomics of the fungal order Sordariales.</title>
        <authorList>
            <consortium name="Lawrence Berkeley National Laboratory"/>
            <person name="Hensen N."/>
            <person name="Bonometti L."/>
            <person name="Westerberg I."/>
            <person name="Brannstrom I.O."/>
            <person name="Guillou S."/>
            <person name="Cros-Aarteil S."/>
            <person name="Calhoun S."/>
            <person name="Haridas S."/>
            <person name="Kuo A."/>
            <person name="Mondo S."/>
            <person name="Pangilinan J."/>
            <person name="Riley R."/>
            <person name="LaButti K."/>
            <person name="Andreopoulos B."/>
            <person name="Lipzen A."/>
            <person name="Chen C."/>
            <person name="Yanf M."/>
            <person name="Daum C."/>
            <person name="Ng V."/>
            <person name="Clum A."/>
            <person name="Steindorff A."/>
            <person name="Ohm R."/>
            <person name="Martin F."/>
            <person name="Silar P."/>
            <person name="Natvig D."/>
            <person name="Lalanne C."/>
            <person name="Gautier V."/>
            <person name="Ament-velasquez S.L."/>
            <person name="Kruys A."/>
            <person name="Hutchinson M.I."/>
            <person name="Powell A.J."/>
            <person name="Barry K."/>
            <person name="Miller A.N."/>
            <person name="Grigoriev I.V."/>
            <person name="Debuchy R."/>
            <person name="Gladieux P."/>
            <person name="Thoren M.H."/>
            <person name="Johannesson H."/>
        </authorList>
    </citation>
    <scope>NUCLEOTIDE SEQUENCE</scope>
    <source>
        <strain evidence="1">SMH2392-1A</strain>
    </source>
</reference>
<accession>A0AA39ZZR3</accession>
<protein>
    <submittedName>
        <fullName evidence="1">Uncharacterized protein</fullName>
    </submittedName>
</protein>
<dbReference type="EMBL" id="JAUIRO010000007">
    <property type="protein sequence ID" value="KAK0706633.1"/>
    <property type="molecule type" value="Genomic_DNA"/>
</dbReference>
<evidence type="ECO:0000313" key="1">
    <source>
        <dbReference type="EMBL" id="KAK0706633.1"/>
    </source>
</evidence>
<comment type="caution">
    <text evidence="1">The sequence shown here is derived from an EMBL/GenBank/DDBJ whole genome shotgun (WGS) entry which is preliminary data.</text>
</comment>
<keyword evidence="2" id="KW-1185">Reference proteome</keyword>
<gene>
    <name evidence="1" type="ORF">B0T26DRAFT_727445</name>
</gene>